<reference evidence="1 2" key="1">
    <citation type="submission" date="2019-05" db="EMBL/GenBank/DDBJ databases">
        <title>Another draft genome of Portunus trituberculatus and its Hox gene families provides insights of decapod evolution.</title>
        <authorList>
            <person name="Jeong J.-H."/>
            <person name="Song I."/>
            <person name="Kim S."/>
            <person name="Choi T."/>
            <person name="Kim D."/>
            <person name="Ryu S."/>
            <person name="Kim W."/>
        </authorList>
    </citation>
    <scope>NUCLEOTIDE SEQUENCE [LARGE SCALE GENOMIC DNA]</scope>
    <source>
        <tissue evidence="1">Muscle</tissue>
    </source>
</reference>
<accession>A0A5B7IGB5</accession>
<keyword evidence="2" id="KW-1185">Reference proteome</keyword>
<protein>
    <submittedName>
        <fullName evidence="1">Uncharacterized protein</fullName>
    </submittedName>
</protein>
<evidence type="ECO:0000313" key="2">
    <source>
        <dbReference type="Proteomes" id="UP000324222"/>
    </source>
</evidence>
<name>A0A5B7IGB5_PORTR</name>
<sequence length="148" mass="17543">MKLISLTFSYILQKIIKTIIKKNSQRREKTKKEEKKTVPQFRNICTVKSHAYKEQHEATFLNILKYHKGGNKNYNELGEKVNRSPLLYIGVAKERDLNGVYESGKVLRCKSFRHGIFARGVGRTVRLYRRYTHHHFYGALHNLRTHKR</sequence>
<proteinExistence type="predicted"/>
<gene>
    <name evidence="1" type="ORF">E2C01_075922</name>
</gene>
<organism evidence="1 2">
    <name type="scientific">Portunus trituberculatus</name>
    <name type="common">Swimming crab</name>
    <name type="synonym">Neptunus trituberculatus</name>
    <dbReference type="NCBI Taxonomy" id="210409"/>
    <lineage>
        <taxon>Eukaryota</taxon>
        <taxon>Metazoa</taxon>
        <taxon>Ecdysozoa</taxon>
        <taxon>Arthropoda</taxon>
        <taxon>Crustacea</taxon>
        <taxon>Multicrustacea</taxon>
        <taxon>Malacostraca</taxon>
        <taxon>Eumalacostraca</taxon>
        <taxon>Eucarida</taxon>
        <taxon>Decapoda</taxon>
        <taxon>Pleocyemata</taxon>
        <taxon>Brachyura</taxon>
        <taxon>Eubrachyura</taxon>
        <taxon>Portunoidea</taxon>
        <taxon>Portunidae</taxon>
        <taxon>Portuninae</taxon>
        <taxon>Portunus</taxon>
    </lineage>
</organism>
<dbReference type="Proteomes" id="UP000324222">
    <property type="component" value="Unassembled WGS sequence"/>
</dbReference>
<comment type="caution">
    <text evidence="1">The sequence shown here is derived from an EMBL/GenBank/DDBJ whole genome shotgun (WGS) entry which is preliminary data.</text>
</comment>
<evidence type="ECO:0000313" key="1">
    <source>
        <dbReference type="EMBL" id="MPC81315.1"/>
    </source>
</evidence>
<dbReference type="EMBL" id="VSRR010056583">
    <property type="protein sequence ID" value="MPC81315.1"/>
    <property type="molecule type" value="Genomic_DNA"/>
</dbReference>
<dbReference type="AlphaFoldDB" id="A0A5B7IGB5"/>